<proteinExistence type="predicted"/>
<dbReference type="RefSeq" id="WP_120605859.1">
    <property type="nucleotide sequence ID" value="NZ_RAWE01000139.1"/>
</dbReference>
<dbReference type="Pfam" id="PF05547">
    <property type="entry name" value="Peptidase_M6"/>
    <property type="match status" value="1"/>
</dbReference>
<dbReference type="Pfam" id="PF20774">
    <property type="entry name" value="InhA-like_VEG"/>
    <property type="match status" value="1"/>
</dbReference>
<feature type="chain" id="PRO_5017257592" evidence="1">
    <location>
        <begin position="23"/>
        <end position="783"/>
    </location>
</feature>
<evidence type="ECO:0000313" key="4">
    <source>
        <dbReference type="EMBL" id="RKG98542.1"/>
    </source>
</evidence>
<dbReference type="PANTHER" id="PTHR41775:SF1">
    <property type="entry name" value="PEPTIDASE M6-LIKE DOMAIN-CONTAINING PROTEIN"/>
    <property type="match status" value="1"/>
</dbReference>
<dbReference type="Pfam" id="PF20773">
    <property type="entry name" value="InhA-like_MAM"/>
    <property type="match status" value="1"/>
</dbReference>
<dbReference type="InterPro" id="IPR048665">
    <property type="entry name" value="InhA-like_VEG"/>
</dbReference>
<dbReference type="PANTHER" id="PTHR41775">
    <property type="entry name" value="SECRETED PROTEIN-RELATED"/>
    <property type="match status" value="1"/>
</dbReference>
<keyword evidence="4" id="KW-0482">Metalloprotease</keyword>
<evidence type="ECO:0000313" key="5">
    <source>
        <dbReference type="Proteomes" id="UP000268313"/>
    </source>
</evidence>
<sequence>MRKNPSWLALGLLTLAAPSAYAERAWYEKPQPDIAAPSASLRKSVVEDITDDLPHRLGEQQKELKAQALQQRLEGRGQPGKVQKLANGKFVELELERTDRIFVILVEYGTQIHPVFGNPATNPGGNIPGPLHNEIPAPDRAWDNTTIWQPNYDRAHFEKLYFDATPGVDSVANYYKAASSGRYTVSGTVSEWVKVPYNAARYGNNLCGSSSCSNSVWPLISDAIKVWTQGQVAAGKTPAEIKAYLDTFDTWDRYDYDGDGNFDEPDGYIDHFQIVHAGMGEEVGGGAQGPNAVWSHRWFAYSTGGSADGIGPAFNQNGGTRFATNVDKWVGDYTIQPENGGLGVFAHEFGHDLGLPDHYDTTNAADNGTGFWTIMSSGSYLNDGTTDIGSRPGDFLAWDKLQLGWLDYATTSAGLYSYHKLGPSEFTSQNAKQALVVKLPGKPVLQPTTAPFEGQGMWQGGQGNNLDRVLEKTVKLPNKTPITFSFQTWFDIEEDWDYAYVSISVDGGPFTNLASPVSRDTNPWGNNLGNGITGTSTGWVPLSFDLSSYAGKKVTLRIRYKTDAAYFQGGFLVDFVQLWAKNTYVFGDDGEWGHKWWDKSTFFVTDGTNTLYDNYYLAEWRQFRGYDETLATGPYNYGFSADGLYDWAERYSYNPGLLVTYWDTSQSNNNVSQHPGEGRILPIDSRPQPLQRSDGRYWSGRVQTHDATFGLEPSFALSLKPNGFPRNEYPSQPAVPVFNDTNTFWYATQPYGGVKVPKTGTIIEVLSTNAAQTVMQVQVRPVE</sequence>
<dbReference type="SUPFAM" id="SSF55486">
    <property type="entry name" value="Metalloproteases ('zincins'), catalytic domain"/>
    <property type="match status" value="1"/>
</dbReference>
<reference evidence="5" key="1">
    <citation type="submission" date="2018-09" db="EMBL/GenBank/DDBJ databases">
        <authorList>
            <person name="Livingstone P.G."/>
            <person name="Whitworth D.E."/>
        </authorList>
    </citation>
    <scope>NUCLEOTIDE SEQUENCE [LARGE SCALE GENOMIC DNA]</scope>
    <source>
        <strain evidence="5">CA043D</strain>
    </source>
</reference>
<dbReference type="Proteomes" id="UP000268313">
    <property type="component" value="Unassembled WGS sequence"/>
</dbReference>
<gene>
    <name evidence="4" type="ORF">D7X32_29310</name>
</gene>
<dbReference type="AlphaFoldDB" id="A0A3A8JRV3"/>
<dbReference type="GO" id="GO:0006508">
    <property type="term" value="P:proteolysis"/>
    <property type="evidence" value="ECO:0007669"/>
    <property type="project" value="UniProtKB-KW"/>
</dbReference>
<evidence type="ECO:0000259" key="2">
    <source>
        <dbReference type="Pfam" id="PF05547"/>
    </source>
</evidence>
<evidence type="ECO:0000259" key="3">
    <source>
        <dbReference type="Pfam" id="PF20774"/>
    </source>
</evidence>
<dbReference type="OrthoDB" id="9790784at2"/>
<dbReference type="InterPro" id="IPR012300">
    <property type="entry name" value="Pept_M6_InhA"/>
</dbReference>
<comment type="caution">
    <text evidence="4">The sequence shown here is derived from an EMBL/GenBank/DDBJ whole genome shotgun (WGS) entry which is preliminary data.</text>
</comment>
<keyword evidence="1" id="KW-0732">Signal</keyword>
<feature type="signal peptide" evidence="1">
    <location>
        <begin position="1"/>
        <end position="22"/>
    </location>
</feature>
<dbReference type="InterPro" id="IPR024079">
    <property type="entry name" value="MetalloPept_cat_dom_sf"/>
</dbReference>
<feature type="domain" description="Peptidase M6-like" evidence="2">
    <location>
        <begin position="92"/>
        <end position="405"/>
    </location>
</feature>
<feature type="domain" description="Immune inhibitor A-like metallopeptidase VEG" evidence="3">
    <location>
        <begin position="611"/>
        <end position="770"/>
    </location>
</feature>
<dbReference type="PIRSF" id="PIRSF007519">
    <property type="entry name" value="Protease_InhA"/>
    <property type="match status" value="1"/>
</dbReference>
<dbReference type="InterPro" id="IPR008757">
    <property type="entry name" value="Peptidase_M6-like_domain"/>
</dbReference>
<name>A0A3A8JRV3_9BACT</name>
<protein>
    <submittedName>
        <fullName evidence="4">M6 family metalloprotease domain-containing protein</fullName>
    </submittedName>
</protein>
<keyword evidence="5" id="KW-1185">Reference proteome</keyword>
<dbReference type="GO" id="GO:0008237">
    <property type="term" value="F:metallopeptidase activity"/>
    <property type="evidence" value="ECO:0007669"/>
    <property type="project" value="UniProtKB-KW"/>
</dbReference>
<organism evidence="4 5">
    <name type="scientific">Corallococcus carmarthensis</name>
    <dbReference type="NCBI Taxonomy" id="2316728"/>
    <lineage>
        <taxon>Bacteria</taxon>
        <taxon>Pseudomonadati</taxon>
        <taxon>Myxococcota</taxon>
        <taxon>Myxococcia</taxon>
        <taxon>Myxococcales</taxon>
        <taxon>Cystobacterineae</taxon>
        <taxon>Myxococcaceae</taxon>
        <taxon>Corallococcus</taxon>
    </lineage>
</organism>
<dbReference type="NCBIfam" id="TIGR03296">
    <property type="entry name" value="M6dom_TIGR03296"/>
    <property type="match status" value="1"/>
</dbReference>
<accession>A0A3A8JRV3</accession>
<dbReference type="EMBL" id="RAWE01000139">
    <property type="protein sequence ID" value="RKG98542.1"/>
    <property type="molecule type" value="Genomic_DNA"/>
</dbReference>
<keyword evidence="4" id="KW-0645">Protease</keyword>
<evidence type="ECO:0000256" key="1">
    <source>
        <dbReference type="SAM" id="SignalP"/>
    </source>
</evidence>
<keyword evidence="4" id="KW-0378">Hydrolase</keyword>
<dbReference type="Gene3D" id="3.40.390.10">
    <property type="entry name" value="Collagenase (Catalytic Domain)"/>
    <property type="match status" value="1"/>
</dbReference>